<feature type="compositionally biased region" description="Low complexity" evidence="9">
    <location>
        <begin position="1131"/>
        <end position="1153"/>
    </location>
</feature>
<comment type="subcellular location">
    <subcellularLocation>
        <location evidence="1">Endoplasmic reticulum membrane</location>
    </subcellularLocation>
</comment>
<dbReference type="GO" id="GO:0005789">
    <property type="term" value="C:endoplasmic reticulum membrane"/>
    <property type="evidence" value="ECO:0007669"/>
    <property type="project" value="UniProtKB-SubCell"/>
</dbReference>
<dbReference type="PROSITE" id="PS51847">
    <property type="entry name" value="SMP"/>
    <property type="match status" value="1"/>
</dbReference>
<feature type="domain" description="SMP-LTD" evidence="11">
    <location>
        <begin position="351"/>
        <end position="541"/>
    </location>
</feature>
<dbReference type="GO" id="GO:0015914">
    <property type="term" value="P:phospholipid transport"/>
    <property type="evidence" value="ECO:0007669"/>
    <property type="project" value="TreeGrafter"/>
</dbReference>
<gene>
    <name evidence="12" type="ORF">BG011_004845</name>
</gene>
<dbReference type="CDD" id="cd21675">
    <property type="entry name" value="SMP_TEX2"/>
    <property type="match status" value="1"/>
</dbReference>
<evidence type="ECO:0000256" key="10">
    <source>
        <dbReference type="SAM" id="Phobius"/>
    </source>
</evidence>
<sequence length="1226" mass="132689">MHPYLFFYLLGGMTFIPLTLAITIFVLWIRLPKLDPSQPRQTDLPAPQVLQEHADKLLSTSNGSATATGASTGVETTGSVRRRKSPTKASTRSDQHFRVQSVSSSTSPVLSGSSSGNAASSGRRKSDHEEDMDGDDGDTSDSCENGQDDDDDDNTLMNKGGAGIATTLASREPEVLMQSDPNLNKEGYVRMTRVPRLGPAAESISDYMSNMLFQPKNARPKDSYYAVLRYDTLFLYESDQQRDCKSVVPMNLYEVKIFPKNLPDNEVFNKEHPIQIKRRTDTPASTNVQDNDRDEYYIFIHTPVVKEDWYLALLYASKLRKPGTKHIVQDKAQFNTEAIQNHIRTIHSDKYHEHTRWFNSFLGRIFLGVYKTKKIQEIFIQKITRKTLKLKRPSFLGEIKVRSFEVGHSIPYITRTRLHELALNGELTSEFHLSYRGGVRVEIEVDVGVGLATLKPVKVTIVLAVLVKSISGMMTLKIKRPPTNRFWIGFQEPPLMDIVIEPVVADKAIKLSMVLSAIEAKIREAMIEAIVLPNMDDYPFFDSHGTGGIFEGDEEISSEAVDDSDAESIKAGKSNGGKAVKMRRGSESSFGSEYTPPTLVGTDRMPSWSSTGTDSDVDPESVPLATTPPPSIASVTSASVYQQSNNNGSNTSVATAASSPIGSTMARLRKLTQAHFHPRSTEALVDSVKLNTKPTVATSIATAKRTSPTGTTHSSVSNSNSGNGSTGSKQQSVIPKLSALNESADSQSSRIFGSSSSNGPSKKASTNSLRCLASLESPMSDGSESSGHSSEDMTTPTGCGPVYQSMKSPDEVESKKAGLLQRDRRAEFDISPKTVSTTARKGDTTGVNGTNNQARREDEVEHENSSIQGGMSSSQAHVGIAGILDGHSRSRVGSVSGATMAVQGNLTSSFTSDKKNVKGPYHHRRNDSNGVNNSNNNNSNNRSNNNSNNNNTTTSSSDGNDGGQGFKTGSQSNGNNSKMMDHGRKSSSDSLMSRRLKADMFVKKLANSINGNSSNNNSNSGSCGEEDQEDNNDNSGGNGGHNGTAKMIGSLLGHRRRGSLPINNRSESTSVPSAKQGPMKDPLGQSDQQEMQQDQGLPRRTLERSKSSAASISRPSKKNMDFHILGRPFESTSSTSSTETSSQLSSTSTITPSLPMRAALRTPSATLSFASTSSTGSSGSGSSKAAYLQQKSQAAYGATKAWVKRSLEDRRLSEDDPLLAGKMRLD</sequence>
<proteinExistence type="predicted"/>
<protein>
    <recommendedName>
        <fullName evidence="11">SMP-LTD domain-containing protein</fullName>
    </recommendedName>
</protein>
<dbReference type="OrthoDB" id="26740at2759"/>
<feature type="compositionally biased region" description="Low complexity" evidence="9">
    <location>
        <begin position="746"/>
        <end position="765"/>
    </location>
</feature>
<accession>A0A9P6PYR8</accession>
<feature type="compositionally biased region" description="Low complexity" evidence="9">
    <location>
        <begin position="709"/>
        <end position="728"/>
    </location>
</feature>
<evidence type="ECO:0000256" key="3">
    <source>
        <dbReference type="ARBA" id="ARBA00022692"/>
    </source>
</evidence>
<evidence type="ECO:0000313" key="13">
    <source>
        <dbReference type="Proteomes" id="UP000726737"/>
    </source>
</evidence>
<organism evidence="12 13">
    <name type="scientific">Mortierella polycephala</name>
    <dbReference type="NCBI Taxonomy" id="41804"/>
    <lineage>
        <taxon>Eukaryota</taxon>
        <taxon>Fungi</taxon>
        <taxon>Fungi incertae sedis</taxon>
        <taxon>Mucoromycota</taxon>
        <taxon>Mortierellomycotina</taxon>
        <taxon>Mortierellomycetes</taxon>
        <taxon>Mortierellales</taxon>
        <taxon>Mortierellaceae</taxon>
        <taxon>Mortierella</taxon>
    </lineage>
</organism>
<dbReference type="InterPro" id="IPR031468">
    <property type="entry name" value="SMP_LBD"/>
</dbReference>
<keyword evidence="7" id="KW-0446">Lipid-binding</keyword>
<feature type="compositionally biased region" description="Acidic residues" evidence="9">
    <location>
        <begin position="556"/>
        <end position="566"/>
    </location>
</feature>
<feature type="compositionally biased region" description="Low complexity" evidence="9">
    <location>
        <begin position="774"/>
        <end position="788"/>
    </location>
</feature>
<feature type="compositionally biased region" description="Polar residues" evidence="9">
    <location>
        <begin position="865"/>
        <end position="874"/>
    </location>
</feature>
<feature type="compositionally biased region" description="Low complexity" evidence="9">
    <location>
        <begin position="928"/>
        <end position="959"/>
    </location>
</feature>
<keyword evidence="6" id="KW-0445">Lipid transport</keyword>
<feature type="region of interest" description="Disordered" evidence="9">
    <location>
        <begin position="699"/>
        <end position="874"/>
    </location>
</feature>
<evidence type="ECO:0000256" key="5">
    <source>
        <dbReference type="ARBA" id="ARBA00022989"/>
    </source>
</evidence>
<keyword evidence="5 10" id="KW-1133">Transmembrane helix</keyword>
<feature type="compositionally biased region" description="Basic and acidic residues" evidence="9">
    <location>
        <begin position="854"/>
        <end position="864"/>
    </location>
</feature>
<dbReference type="SUPFAM" id="SSF50729">
    <property type="entry name" value="PH domain-like"/>
    <property type="match status" value="1"/>
</dbReference>
<dbReference type="GO" id="GO:0032865">
    <property type="term" value="C:ERMES complex"/>
    <property type="evidence" value="ECO:0007669"/>
    <property type="project" value="TreeGrafter"/>
</dbReference>
<comment type="caution">
    <text evidence="12">The sequence shown here is derived from an EMBL/GenBank/DDBJ whole genome shotgun (WGS) entry which is preliminary data.</text>
</comment>
<feature type="compositionally biased region" description="Low complexity" evidence="9">
    <location>
        <begin position="99"/>
        <end position="121"/>
    </location>
</feature>
<evidence type="ECO:0000256" key="9">
    <source>
        <dbReference type="SAM" id="MobiDB-lite"/>
    </source>
</evidence>
<dbReference type="Proteomes" id="UP000726737">
    <property type="component" value="Unassembled WGS sequence"/>
</dbReference>
<feature type="compositionally biased region" description="Low complexity" evidence="9">
    <location>
        <begin position="1007"/>
        <end position="1022"/>
    </location>
</feature>
<feature type="region of interest" description="Disordered" evidence="9">
    <location>
        <begin position="1168"/>
        <end position="1190"/>
    </location>
</feature>
<evidence type="ECO:0000256" key="7">
    <source>
        <dbReference type="ARBA" id="ARBA00023121"/>
    </source>
</evidence>
<feature type="compositionally biased region" description="Polar residues" evidence="9">
    <location>
        <begin position="833"/>
        <end position="853"/>
    </location>
</feature>
<feature type="compositionally biased region" description="Basic and acidic residues" evidence="9">
    <location>
        <begin position="808"/>
        <end position="830"/>
    </location>
</feature>
<feature type="compositionally biased region" description="Low complexity" evidence="9">
    <location>
        <begin position="1085"/>
        <end position="1095"/>
    </location>
</feature>
<dbReference type="GO" id="GO:1990456">
    <property type="term" value="P:mitochondrion-endoplasmic reticulum membrane tethering"/>
    <property type="evidence" value="ECO:0007669"/>
    <property type="project" value="TreeGrafter"/>
</dbReference>
<keyword evidence="3 10" id="KW-0812">Transmembrane</keyword>
<feature type="compositionally biased region" description="Polar residues" evidence="9">
    <location>
        <begin position="1061"/>
        <end position="1073"/>
    </location>
</feature>
<dbReference type="AlphaFoldDB" id="A0A9P6PYR8"/>
<dbReference type="PANTHER" id="PTHR13466:SF19">
    <property type="entry name" value="NUCLEUS-VACUOLE JUNCTION PROTEIN 2"/>
    <property type="match status" value="1"/>
</dbReference>
<feature type="transmembrane region" description="Helical" evidence="10">
    <location>
        <begin position="7"/>
        <end position="29"/>
    </location>
</feature>
<keyword evidence="13" id="KW-1185">Reference proteome</keyword>
<evidence type="ECO:0000256" key="4">
    <source>
        <dbReference type="ARBA" id="ARBA00022824"/>
    </source>
</evidence>
<evidence type="ECO:0000256" key="2">
    <source>
        <dbReference type="ARBA" id="ARBA00022448"/>
    </source>
</evidence>
<feature type="compositionally biased region" description="Polar residues" evidence="9">
    <location>
        <begin position="967"/>
        <end position="978"/>
    </location>
</feature>
<feature type="compositionally biased region" description="Acidic residues" evidence="9">
    <location>
        <begin position="129"/>
        <end position="154"/>
    </location>
</feature>
<reference evidence="12" key="1">
    <citation type="journal article" date="2020" name="Fungal Divers.">
        <title>Resolving the Mortierellaceae phylogeny through synthesis of multi-gene phylogenetics and phylogenomics.</title>
        <authorList>
            <person name="Vandepol N."/>
            <person name="Liber J."/>
            <person name="Desiro A."/>
            <person name="Na H."/>
            <person name="Kennedy M."/>
            <person name="Barry K."/>
            <person name="Grigoriev I.V."/>
            <person name="Miller A.N."/>
            <person name="O'Donnell K."/>
            <person name="Stajich J.E."/>
            <person name="Bonito G."/>
        </authorList>
    </citation>
    <scope>NUCLEOTIDE SEQUENCE</scope>
    <source>
        <strain evidence="12">KOD948</strain>
    </source>
</reference>
<name>A0A9P6PYR8_9FUNG</name>
<feature type="region of interest" description="Disordered" evidence="9">
    <location>
        <begin position="556"/>
        <end position="630"/>
    </location>
</feature>
<feature type="region of interest" description="Disordered" evidence="9">
    <location>
        <begin position="60"/>
        <end position="161"/>
    </location>
</feature>
<evidence type="ECO:0000256" key="6">
    <source>
        <dbReference type="ARBA" id="ARBA00023055"/>
    </source>
</evidence>
<feature type="compositionally biased region" description="Low complexity" evidence="9">
    <location>
        <begin position="1168"/>
        <end position="1186"/>
    </location>
</feature>
<keyword evidence="8 10" id="KW-0472">Membrane</keyword>
<feature type="compositionally biased region" description="Polar residues" evidence="9">
    <location>
        <begin position="60"/>
        <end position="79"/>
    </location>
</feature>
<feature type="region of interest" description="Disordered" evidence="9">
    <location>
        <begin position="907"/>
        <end position="991"/>
    </location>
</feature>
<dbReference type="PANTHER" id="PTHR13466">
    <property type="entry name" value="TEX2 PROTEIN-RELATED"/>
    <property type="match status" value="1"/>
</dbReference>
<keyword evidence="2" id="KW-0813">Transport</keyword>
<evidence type="ECO:0000256" key="1">
    <source>
        <dbReference type="ARBA" id="ARBA00004586"/>
    </source>
</evidence>
<feature type="compositionally biased region" description="Polar residues" evidence="9">
    <location>
        <begin position="699"/>
        <end position="708"/>
    </location>
</feature>
<evidence type="ECO:0000256" key="8">
    <source>
        <dbReference type="ARBA" id="ARBA00023136"/>
    </source>
</evidence>
<evidence type="ECO:0000313" key="12">
    <source>
        <dbReference type="EMBL" id="KAG0255950.1"/>
    </source>
</evidence>
<feature type="region of interest" description="Disordered" evidence="9">
    <location>
        <begin position="1007"/>
        <end position="1155"/>
    </location>
</feature>
<keyword evidence="4" id="KW-0256">Endoplasmic reticulum</keyword>
<evidence type="ECO:0000259" key="11">
    <source>
        <dbReference type="PROSITE" id="PS51847"/>
    </source>
</evidence>
<dbReference type="EMBL" id="JAAAJA010000324">
    <property type="protein sequence ID" value="KAG0255950.1"/>
    <property type="molecule type" value="Genomic_DNA"/>
</dbReference>
<dbReference type="GO" id="GO:0008289">
    <property type="term" value="F:lipid binding"/>
    <property type="evidence" value="ECO:0007669"/>
    <property type="project" value="UniProtKB-KW"/>
</dbReference>